<keyword evidence="2" id="KW-1185">Reference proteome</keyword>
<dbReference type="OrthoDB" id="6774507at2759"/>
<gene>
    <name evidence="1" type="ORF">PSYICH_LOCUS404</name>
</gene>
<reference evidence="1" key="1">
    <citation type="submission" date="2022-01" db="EMBL/GenBank/DDBJ databases">
        <authorList>
            <person name="King R."/>
        </authorList>
    </citation>
    <scope>NUCLEOTIDE SEQUENCE</scope>
</reference>
<dbReference type="EMBL" id="OV651813">
    <property type="protein sequence ID" value="CAH1098712.1"/>
    <property type="molecule type" value="Genomic_DNA"/>
</dbReference>
<evidence type="ECO:0000313" key="2">
    <source>
        <dbReference type="Proteomes" id="UP001153636"/>
    </source>
</evidence>
<accession>A0A9P0C834</accession>
<dbReference type="Proteomes" id="UP001153636">
    <property type="component" value="Chromosome 1"/>
</dbReference>
<protein>
    <submittedName>
        <fullName evidence="1">Uncharacterized protein</fullName>
    </submittedName>
</protein>
<sequence>MIFFRLGAFSTTLKKNICDDKQLLKFSSVTCFRFDSEFPNTMFVKHLFNEEFRSINIGKRGQRSFQNIMQLQLEPKYEESIQINGKKLSNLVQLLPYIPPVYQFFYKNLKGFNNMDLADNADDNDMLEHLDVDDNEID</sequence>
<dbReference type="AlphaFoldDB" id="A0A9P0C834"/>
<name>A0A9P0C834_9CUCU</name>
<proteinExistence type="predicted"/>
<evidence type="ECO:0000313" key="1">
    <source>
        <dbReference type="EMBL" id="CAH1098712.1"/>
    </source>
</evidence>
<organism evidence="1 2">
    <name type="scientific">Psylliodes chrysocephalus</name>
    <dbReference type="NCBI Taxonomy" id="3402493"/>
    <lineage>
        <taxon>Eukaryota</taxon>
        <taxon>Metazoa</taxon>
        <taxon>Ecdysozoa</taxon>
        <taxon>Arthropoda</taxon>
        <taxon>Hexapoda</taxon>
        <taxon>Insecta</taxon>
        <taxon>Pterygota</taxon>
        <taxon>Neoptera</taxon>
        <taxon>Endopterygota</taxon>
        <taxon>Coleoptera</taxon>
        <taxon>Polyphaga</taxon>
        <taxon>Cucujiformia</taxon>
        <taxon>Chrysomeloidea</taxon>
        <taxon>Chrysomelidae</taxon>
        <taxon>Galerucinae</taxon>
        <taxon>Alticini</taxon>
        <taxon>Psylliodes</taxon>
    </lineage>
</organism>